<feature type="short sequence motif" description="'HIGH' region" evidence="13">
    <location>
        <begin position="33"/>
        <end position="43"/>
    </location>
</feature>
<comment type="subunit">
    <text evidence="3 13">Monomer.</text>
</comment>
<dbReference type="Proteomes" id="UP001324634">
    <property type="component" value="Chromosome"/>
</dbReference>
<evidence type="ECO:0000256" key="8">
    <source>
        <dbReference type="ARBA" id="ARBA00022833"/>
    </source>
</evidence>
<dbReference type="GO" id="GO:0005524">
    <property type="term" value="F:ATP binding"/>
    <property type="evidence" value="ECO:0007669"/>
    <property type="project" value="UniProtKB-UniRule"/>
</dbReference>
<dbReference type="NCBIfam" id="TIGR00435">
    <property type="entry name" value="cysS"/>
    <property type="match status" value="1"/>
</dbReference>
<dbReference type="InterPro" id="IPR009080">
    <property type="entry name" value="tRNAsynth_Ia_anticodon-bd"/>
</dbReference>
<dbReference type="PANTHER" id="PTHR10890">
    <property type="entry name" value="CYSTEINYL-TRNA SYNTHETASE"/>
    <property type="match status" value="1"/>
</dbReference>
<feature type="short sequence motif" description="'KMSKS' region" evidence="13">
    <location>
        <begin position="269"/>
        <end position="273"/>
    </location>
</feature>
<dbReference type="EMBL" id="CP139487">
    <property type="protein sequence ID" value="WPU66269.1"/>
    <property type="molecule type" value="Genomic_DNA"/>
</dbReference>
<keyword evidence="17" id="KW-1185">Reference proteome</keyword>
<name>A0AAX4HSJ4_9BACT</name>
<gene>
    <name evidence="13 16" type="primary">cysS</name>
    <name evidence="16" type="ORF">SOO65_05870</name>
</gene>
<dbReference type="GO" id="GO:0008270">
    <property type="term" value="F:zinc ion binding"/>
    <property type="evidence" value="ECO:0007669"/>
    <property type="project" value="UniProtKB-UniRule"/>
</dbReference>
<dbReference type="SUPFAM" id="SSF47323">
    <property type="entry name" value="Anticodon-binding domain of a subclass of class I aminoacyl-tRNA synthetases"/>
    <property type="match status" value="1"/>
</dbReference>
<dbReference type="GO" id="GO:0006423">
    <property type="term" value="P:cysteinyl-tRNA aminoacylation"/>
    <property type="evidence" value="ECO:0007669"/>
    <property type="project" value="UniProtKB-UniRule"/>
</dbReference>
<dbReference type="PANTHER" id="PTHR10890:SF3">
    <property type="entry name" value="CYSTEINE--TRNA LIGASE, CYTOPLASMIC"/>
    <property type="match status" value="1"/>
</dbReference>
<dbReference type="FunFam" id="3.40.50.620:FF:000130">
    <property type="entry name" value="Cysteine--tRNA ligase"/>
    <property type="match status" value="1"/>
</dbReference>
<comment type="catalytic activity">
    <reaction evidence="12 13">
        <text>tRNA(Cys) + L-cysteine + ATP = L-cysteinyl-tRNA(Cys) + AMP + diphosphate</text>
        <dbReference type="Rhea" id="RHEA:17773"/>
        <dbReference type="Rhea" id="RHEA-COMP:9661"/>
        <dbReference type="Rhea" id="RHEA-COMP:9679"/>
        <dbReference type="ChEBI" id="CHEBI:30616"/>
        <dbReference type="ChEBI" id="CHEBI:33019"/>
        <dbReference type="ChEBI" id="CHEBI:35235"/>
        <dbReference type="ChEBI" id="CHEBI:78442"/>
        <dbReference type="ChEBI" id="CHEBI:78517"/>
        <dbReference type="ChEBI" id="CHEBI:456215"/>
        <dbReference type="EC" id="6.1.1.16"/>
    </reaction>
</comment>
<evidence type="ECO:0000256" key="3">
    <source>
        <dbReference type="ARBA" id="ARBA00011245"/>
    </source>
</evidence>
<evidence type="ECO:0000259" key="14">
    <source>
        <dbReference type="Pfam" id="PF01406"/>
    </source>
</evidence>
<dbReference type="PRINTS" id="PR00983">
    <property type="entry name" value="TRNASYNTHCYS"/>
</dbReference>
<keyword evidence="7 13" id="KW-0547">Nucleotide-binding</keyword>
<evidence type="ECO:0000256" key="2">
    <source>
        <dbReference type="ARBA" id="ARBA00005594"/>
    </source>
</evidence>
<evidence type="ECO:0000256" key="6">
    <source>
        <dbReference type="ARBA" id="ARBA00022723"/>
    </source>
</evidence>
<dbReference type="AlphaFoldDB" id="A0AAX4HSJ4"/>
<evidence type="ECO:0000256" key="12">
    <source>
        <dbReference type="ARBA" id="ARBA00047398"/>
    </source>
</evidence>
<evidence type="ECO:0000256" key="7">
    <source>
        <dbReference type="ARBA" id="ARBA00022741"/>
    </source>
</evidence>
<dbReference type="Gene3D" id="1.20.120.1910">
    <property type="entry name" value="Cysteine-tRNA ligase, C-terminal anti-codon recognition domain"/>
    <property type="match status" value="1"/>
</dbReference>
<dbReference type="GO" id="GO:0004817">
    <property type="term" value="F:cysteine-tRNA ligase activity"/>
    <property type="evidence" value="ECO:0007669"/>
    <property type="project" value="UniProtKB-UniRule"/>
</dbReference>
<evidence type="ECO:0000256" key="4">
    <source>
        <dbReference type="ARBA" id="ARBA00022490"/>
    </source>
</evidence>
<proteinExistence type="inferred from homology"/>
<feature type="binding site" evidence="13">
    <location>
        <position position="241"/>
    </location>
    <ligand>
        <name>Zn(2+)</name>
        <dbReference type="ChEBI" id="CHEBI:29105"/>
    </ligand>
</feature>
<feature type="domain" description="Cysteinyl-tRNA synthetase class Ia DALR" evidence="15">
    <location>
        <begin position="352"/>
        <end position="404"/>
    </location>
</feature>
<feature type="domain" description="tRNA synthetases class I catalytic" evidence="14">
    <location>
        <begin position="18"/>
        <end position="315"/>
    </location>
</feature>
<evidence type="ECO:0000313" key="17">
    <source>
        <dbReference type="Proteomes" id="UP001324634"/>
    </source>
</evidence>
<evidence type="ECO:0000259" key="15">
    <source>
        <dbReference type="Pfam" id="PF09190"/>
    </source>
</evidence>
<dbReference type="Pfam" id="PF01406">
    <property type="entry name" value="tRNA-synt_1e"/>
    <property type="match status" value="1"/>
</dbReference>
<organism evidence="16 17">
    <name type="scientific">Peredibacter starrii</name>
    <dbReference type="NCBI Taxonomy" id="28202"/>
    <lineage>
        <taxon>Bacteria</taxon>
        <taxon>Pseudomonadati</taxon>
        <taxon>Bdellovibrionota</taxon>
        <taxon>Bacteriovoracia</taxon>
        <taxon>Bacteriovoracales</taxon>
        <taxon>Bacteriovoracaceae</taxon>
        <taxon>Peredibacter</taxon>
    </lineage>
</organism>
<keyword evidence="10 13" id="KW-0648">Protein biosynthesis</keyword>
<keyword evidence="8 13" id="KW-0862">Zinc</keyword>
<dbReference type="SUPFAM" id="SSF52374">
    <property type="entry name" value="Nucleotidylyl transferase"/>
    <property type="match status" value="1"/>
</dbReference>
<dbReference type="InterPro" id="IPR015273">
    <property type="entry name" value="Cys-tRNA-synt_Ia_DALR"/>
</dbReference>
<dbReference type="HAMAP" id="MF_00041">
    <property type="entry name" value="Cys_tRNA_synth"/>
    <property type="match status" value="1"/>
</dbReference>
<accession>A0AAX4HSJ4</accession>
<comment type="similarity">
    <text evidence="2 13">Belongs to the class-I aminoacyl-tRNA synthetase family.</text>
</comment>
<dbReference type="EC" id="6.1.1.16" evidence="13"/>
<evidence type="ECO:0000256" key="1">
    <source>
        <dbReference type="ARBA" id="ARBA00004496"/>
    </source>
</evidence>
<feature type="binding site" evidence="13">
    <location>
        <position position="212"/>
    </location>
    <ligand>
        <name>Zn(2+)</name>
        <dbReference type="ChEBI" id="CHEBI:29105"/>
    </ligand>
</feature>
<dbReference type="Pfam" id="PF09190">
    <property type="entry name" value="DALR_2"/>
    <property type="match status" value="1"/>
</dbReference>
<reference evidence="16 17" key="1">
    <citation type="submission" date="2023-11" db="EMBL/GenBank/DDBJ databases">
        <title>Peredibacter starrii A3.12.</title>
        <authorList>
            <person name="Mitchell R.J."/>
        </authorList>
    </citation>
    <scope>NUCLEOTIDE SEQUENCE [LARGE SCALE GENOMIC DNA]</scope>
    <source>
        <strain evidence="16 17">A3.12</strain>
    </source>
</reference>
<keyword evidence="11 13" id="KW-0030">Aminoacyl-tRNA synthetase</keyword>
<keyword evidence="5 13" id="KW-0436">Ligase</keyword>
<dbReference type="InterPro" id="IPR024909">
    <property type="entry name" value="Cys-tRNA/MSH_ligase"/>
</dbReference>
<dbReference type="KEGG" id="psti:SOO65_05870"/>
<evidence type="ECO:0000313" key="16">
    <source>
        <dbReference type="EMBL" id="WPU66269.1"/>
    </source>
</evidence>
<keyword evidence="4 13" id="KW-0963">Cytoplasm</keyword>
<evidence type="ECO:0000256" key="10">
    <source>
        <dbReference type="ARBA" id="ARBA00022917"/>
    </source>
</evidence>
<dbReference type="Gene3D" id="3.40.50.620">
    <property type="entry name" value="HUPs"/>
    <property type="match status" value="1"/>
</dbReference>
<keyword evidence="6 13" id="KW-0479">Metal-binding</keyword>
<feature type="binding site" evidence="13">
    <location>
        <position position="272"/>
    </location>
    <ligand>
        <name>ATP</name>
        <dbReference type="ChEBI" id="CHEBI:30616"/>
    </ligand>
</feature>
<dbReference type="CDD" id="cd00672">
    <property type="entry name" value="CysRS_core"/>
    <property type="match status" value="1"/>
</dbReference>
<evidence type="ECO:0000256" key="11">
    <source>
        <dbReference type="ARBA" id="ARBA00023146"/>
    </source>
</evidence>
<evidence type="ECO:0000256" key="9">
    <source>
        <dbReference type="ARBA" id="ARBA00022840"/>
    </source>
</evidence>
<feature type="binding site" evidence="13">
    <location>
        <position position="31"/>
    </location>
    <ligand>
        <name>Zn(2+)</name>
        <dbReference type="ChEBI" id="CHEBI:29105"/>
    </ligand>
</feature>
<sequence length="479" mass="53977">MARELKVHNNLTRKKEVFQTIEPGKVKFYSCGPTTYDFLHIGNARALVVGDLFNRVLKAFGYDVTFVRNYTDVDDKIIDRAKELKRDPIEHAALFVKECETDMNSLGMMPATHTPKVTETMPEIIKMIEDIIKNGSGYVVEGGEVLFNVPSFAEYGKLSKKDLESLQHGIRVDVDSRKKNPSDFVLWKPAKAGEPAWDSPWGKGRPGWHIECSAMAKKFLGPTLDLHHGGVDLMFPHHENEIAQSEAANKCPFCNNWAHNEFLNFGTEKMSKSLGNVIKIRDFVEKYGGQVLRHILLSVHYRARLEWSDEVLQRALDEVKRIHEFALEAKTYTSAANPSADGTISETIEKMMEELSNDFNSAGALGHFFSFIRYVKANKDKLSAENIVQVNNTIKFVEEALGLINKDPQAVIDALHKHDQDTSSTGVDAAWIEGLIEERKAAKAAKNWARADEIRKELTQKSIELKDNPDGSTSWKVQS</sequence>
<dbReference type="GO" id="GO:0005737">
    <property type="term" value="C:cytoplasm"/>
    <property type="evidence" value="ECO:0007669"/>
    <property type="project" value="UniProtKB-SubCell"/>
</dbReference>
<comment type="cofactor">
    <cofactor evidence="13">
        <name>Zn(2+)</name>
        <dbReference type="ChEBI" id="CHEBI:29105"/>
    </cofactor>
    <text evidence="13">Binds 1 zinc ion per subunit.</text>
</comment>
<evidence type="ECO:0000256" key="13">
    <source>
        <dbReference type="HAMAP-Rule" id="MF_00041"/>
    </source>
</evidence>
<evidence type="ECO:0000256" key="5">
    <source>
        <dbReference type="ARBA" id="ARBA00022598"/>
    </source>
</evidence>
<comment type="subcellular location">
    <subcellularLocation>
        <location evidence="1 13">Cytoplasm</location>
    </subcellularLocation>
</comment>
<feature type="binding site" evidence="13">
    <location>
        <position position="237"/>
    </location>
    <ligand>
        <name>Zn(2+)</name>
        <dbReference type="ChEBI" id="CHEBI:29105"/>
    </ligand>
</feature>
<keyword evidence="9 13" id="KW-0067">ATP-binding</keyword>
<dbReference type="RefSeq" id="WP_321398311.1">
    <property type="nucleotide sequence ID" value="NZ_CP139487.1"/>
</dbReference>
<protein>
    <recommendedName>
        <fullName evidence="13">Cysteine--tRNA ligase</fullName>
        <ecNumber evidence="13">6.1.1.16</ecNumber>
    </recommendedName>
    <alternativeName>
        <fullName evidence="13">Cysteinyl-tRNA synthetase</fullName>
        <shortName evidence="13">CysRS</shortName>
    </alternativeName>
</protein>
<dbReference type="InterPro" id="IPR015803">
    <property type="entry name" value="Cys-tRNA-ligase"/>
</dbReference>
<dbReference type="InterPro" id="IPR014729">
    <property type="entry name" value="Rossmann-like_a/b/a_fold"/>
</dbReference>
<dbReference type="InterPro" id="IPR032678">
    <property type="entry name" value="tRNA-synt_1_cat_dom"/>
</dbReference>